<accession>A0A0B2W099</accession>
<evidence type="ECO:0008006" key="3">
    <source>
        <dbReference type="Google" id="ProtNLM"/>
    </source>
</evidence>
<protein>
    <recommendedName>
        <fullName evidence="3">UPAR/Ly6 domain-containing protein</fullName>
    </recommendedName>
</protein>
<feature type="non-terminal residue" evidence="1">
    <location>
        <position position="95"/>
    </location>
</feature>
<sequence length="95" mass="10302">LKCYDRNNTMGVSVKKCPSNVKECLKFTCDRNVSTTIKTCNDPSDSIKSVHVLNESCISAGGKAVWYLCSLNRCNHATTTNIALYSATGIALPVI</sequence>
<keyword evidence="2" id="KW-1185">Reference proteome</keyword>
<dbReference type="EMBL" id="JPKZ01000439">
    <property type="protein sequence ID" value="KHN87328.1"/>
    <property type="molecule type" value="Genomic_DNA"/>
</dbReference>
<evidence type="ECO:0000313" key="2">
    <source>
        <dbReference type="Proteomes" id="UP000031036"/>
    </source>
</evidence>
<feature type="non-terminal residue" evidence="1">
    <location>
        <position position="1"/>
    </location>
</feature>
<dbReference type="AlphaFoldDB" id="A0A0B2W099"/>
<gene>
    <name evidence="1" type="ORF">Tcan_00395</name>
</gene>
<comment type="caution">
    <text evidence="1">The sequence shown here is derived from an EMBL/GenBank/DDBJ whole genome shotgun (WGS) entry which is preliminary data.</text>
</comment>
<reference evidence="1 2" key="1">
    <citation type="submission" date="2014-11" db="EMBL/GenBank/DDBJ databases">
        <title>Genetic blueprint of the zoonotic pathogen Toxocara canis.</title>
        <authorList>
            <person name="Zhu X.-Q."/>
            <person name="Korhonen P.K."/>
            <person name="Cai H."/>
            <person name="Young N.D."/>
            <person name="Nejsum P."/>
            <person name="von Samson-Himmelstjerna G."/>
            <person name="Boag P.R."/>
            <person name="Tan P."/>
            <person name="Li Q."/>
            <person name="Min J."/>
            <person name="Yang Y."/>
            <person name="Wang X."/>
            <person name="Fang X."/>
            <person name="Hall R.S."/>
            <person name="Hofmann A."/>
            <person name="Sternberg P.W."/>
            <person name="Jex A.R."/>
            <person name="Gasser R.B."/>
        </authorList>
    </citation>
    <scope>NUCLEOTIDE SEQUENCE [LARGE SCALE GENOMIC DNA]</scope>
    <source>
        <strain evidence="1">PN_DK_2014</strain>
    </source>
</reference>
<name>A0A0B2W099_TOXCA</name>
<evidence type="ECO:0000313" key="1">
    <source>
        <dbReference type="EMBL" id="KHN87328.1"/>
    </source>
</evidence>
<proteinExistence type="predicted"/>
<organism evidence="1 2">
    <name type="scientific">Toxocara canis</name>
    <name type="common">Canine roundworm</name>
    <dbReference type="NCBI Taxonomy" id="6265"/>
    <lineage>
        <taxon>Eukaryota</taxon>
        <taxon>Metazoa</taxon>
        <taxon>Ecdysozoa</taxon>
        <taxon>Nematoda</taxon>
        <taxon>Chromadorea</taxon>
        <taxon>Rhabditida</taxon>
        <taxon>Spirurina</taxon>
        <taxon>Ascaridomorpha</taxon>
        <taxon>Ascaridoidea</taxon>
        <taxon>Toxocaridae</taxon>
        <taxon>Toxocara</taxon>
    </lineage>
</organism>
<dbReference type="OMA" id="QTTKGCN"/>
<dbReference type="Proteomes" id="UP000031036">
    <property type="component" value="Unassembled WGS sequence"/>
</dbReference>